<dbReference type="InterPro" id="IPR014030">
    <property type="entry name" value="Ketoacyl_synth_N"/>
</dbReference>
<organism evidence="13 14">
    <name type="scientific">Ambrosiozyma monospora</name>
    <name type="common">Yeast</name>
    <name type="synonym">Endomycopsis monosporus</name>
    <dbReference type="NCBI Taxonomy" id="43982"/>
    <lineage>
        <taxon>Eukaryota</taxon>
        <taxon>Fungi</taxon>
        <taxon>Dikarya</taxon>
        <taxon>Ascomycota</taxon>
        <taxon>Saccharomycotina</taxon>
        <taxon>Pichiomycetes</taxon>
        <taxon>Pichiales</taxon>
        <taxon>Pichiaceae</taxon>
        <taxon>Ambrosiozyma</taxon>
    </lineage>
</organism>
<dbReference type="InterPro" id="IPR020841">
    <property type="entry name" value="PKS_Beta-ketoAc_synthase_dom"/>
</dbReference>
<dbReference type="EMBL" id="BSXU01001079">
    <property type="protein sequence ID" value="GMG23563.1"/>
    <property type="molecule type" value="Genomic_DNA"/>
</dbReference>
<keyword evidence="6 9" id="KW-0275">Fatty acid biosynthesis</keyword>
<dbReference type="FunFam" id="3.40.47.10:FF:000009">
    <property type="entry name" value="3-oxoacyl-[acyl-carrier-protein] synthase 2"/>
    <property type="match status" value="1"/>
</dbReference>
<feature type="domain" description="Ketosynthase family 3 (KS3)" evidence="12">
    <location>
        <begin position="3"/>
        <end position="436"/>
    </location>
</feature>
<keyword evidence="14" id="KW-1185">Reference proteome</keyword>
<feature type="active site" description="For beta-ketoacyl synthase activity" evidence="10">
    <location>
        <position position="177"/>
    </location>
</feature>
<dbReference type="OrthoDB" id="5334845at2759"/>
<dbReference type="InterPro" id="IPR016039">
    <property type="entry name" value="Thiolase-like"/>
</dbReference>
<evidence type="ECO:0000259" key="12">
    <source>
        <dbReference type="PROSITE" id="PS52004"/>
    </source>
</evidence>
<dbReference type="CDD" id="cd00834">
    <property type="entry name" value="KAS_I_II"/>
    <property type="match status" value="1"/>
</dbReference>
<evidence type="ECO:0000256" key="9">
    <source>
        <dbReference type="PIRNR" id="PIRNR000447"/>
    </source>
</evidence>
<gene>
    <name evidence="13" type="ORF">Amon01_000281500</name>
</gene>
<dbReference type="InterPro" id="IPR017568">
    <property type="entry name" value="3-oxoacyl-ACP_synth-2"/>
</dbReference>
<dbReference type="GO" id="GO:0004315">
    <property type="term" value="F:3-oxoacyl-[acyl-carrier-protein] synthase activity"/>
    <property type="evidence" value="ECO:0007669"/>
    <property type="project" value="UniProtKB-EC"/>
</dbReference>
<dbReference type="AlphaFoldDB" id="A0A9W6YVT9"/>
<evidence type="ECO:0000256" key="10">
    <source>
        <dbReference type="PIRSR" id="PIRSR000447-1"/>
    </source>
</evidence>
<dbReference type="Proteomes" id="UP001165063">
    <property type="component" value="Unassembled WGS sequence"/>
</dbReference>
<evidence type="ECO:0000256" key="6">
    <source>
        <dbReference type="ARBA" id="ARBA00023160"/>
    </source>
</evidence>
<dbReference type="PROSITE" id="PS00606">
    <property type="entry name" value="KS3_1"/>
    <property type="match status" value="1"/>
</dbReference>
<keyword evidence="7" id="KW-0012">Acyltransferase</keyword>
<dbReference type="PIRSF" id="PIRSF000447">
    <property type="entry name" value="KAS_II"/>
    <property type="match status" value="1"/>
</dbReference>
<dbReference type="SMART" id="SM00825">
    <property type="entry name" value="PKS_KS"/>
    <property type="match status" value="1"/>
</dbReference>
<keyword evidence="2 9" id="KW-0444">Lipid biosynthesis</keyword>
<evidence type="ECO:0000256" key="3">
    <source>
        <dbReference type="ARBA" id="ARBA00022679"/>
    </source>
</evidence>
<dbReference type="PANTHER" id="PTHR11712:SF336">
    <property type="entry name" value="3-OXOACYL-[ACYL-CARRIER-PROTEIN] SYNTHASE, MITOCHONDRIAL"/>
    <property type="match status" value="1"/>
</dbReference>
<sequence>MASKRIVITGMGLITPLGLGVKHNWQKLIQSHSGLISTLELANSDPLFEQITSQVVGAVPIGPKAENKYDPDDHFSKHEQRRYSKFIQYALVATKEALADAQWNPTTREEKLMTGCCIGSGIGSMEDIYNNSVALAQNGYRKVQPLMIPKMLPNMAAGITSIEFGFGGPNHAVSTACATGVHAIGDAARFIKDGYADVMVAGASESSIHPAALAGFARAKSLSTKFNKDPAGASRPFDQRRSGFVMGEGSGILILESLEHALKRGLTKDEIHGEVAGYGLSGDAHHITSPDVEGDGAKRAMEFALRQAGLTYSQIGYVNAHATSTVLGDRAENYALKRLFGELGTDLAVSSTKGAIGHLLGAAGSVEAIFAMLAVENGVVPPTLNLDVLGGAEGDVDDDFVFDYVPHVAKKKEGLIAAMSNSFGFGGTNASICLKKFDE</sequence>
<keyword evidence="5" id="KW-0443">Lipid metabolism</keyword>
<accession>A0A9W6YVT9</accession>
<dbReference type="Pfam" id="PF00109">
    <property type="entry name" value="ketoacyl-synt"/>
    <property type="match status" value="1"/>
</dbReference>
<dbReference type="Gene3D" id="3.40.47.10">
    <property type="match status" value="1"/>
</dbReference>
<keyword evidence="3 9" id="KW-0808">Transferase</keyword>
<dbReference type="InterPro" id="IPR018201">
    <property type="entry name" value="Ketoacyl_synth_AS"/>
</dbReference>
<evidence type="ECO:0000256" key="1">
    <source>
        <dbReference type="ARBA" id="ARBA00008467"/>
    </source>
</evidence>
<dbReference type="SUPFAM" id="SSF53901">
    <property type="entry name" value="Thiolase-like"/>
    <property type="match status" value="2"/>
</dbReference>
<evidence type="ECO:0000313" key="13">
    <source>
        <dbReference type="EMBL" id="GMG23563.1"/>
    </source>
</evidence>
<comment type="caution">
    <text evidence="13">The sequence shown here is derived from an EMBL/GenBank/DDBJ whole genome shotgun (WGS) entry which is preliminary data.</text>
</comment>
<dbReference type="GO" id="GO:0006633">
    <property type="term" value="P:fatty acid biosynthetic process"/>
    <property type="evidence" value="ECO:0007669"/>
    <property type="project" value="UniProtKB-KW"/>
</dbReference>
<keyword evidence="4" id="KW-0276">Fatty acid metabolism</keyword>
<dbReference type="NCBIfam" id="TIGR03150">
    <property type="entry name" value="fabF"/>
    <property type="match status" value="1"/>
</dbReference>
<dbReference type="InterPro" id="IPR014031">
    <property type="entry name" value="Ketoacyl_synth_C"/>
</dbReference>
<evidence type="ECO:0000256" key="7">
    <source>
        <dbReference type="ARBA" id="ARBA00023315"/>
    </source>
</evidence>
<evidence type="ECO:0000313" key="14">
    <source>
        <dbReference type="Proteomes" id="UP001165063"/>
    </source>
</evidence>
<proteinExistence type="inferred from homology"/>
<evidence type="ECO:0000256" key="2">
    <source>
        <dbReference type="ARBA" id="ARBA00022516"/>
    </source>
</evidence>
<dbReference type="InterPro" id="IPR000794">
    <property type="entry name" value="Beta-ketoacyl_synthase"/>
</dbReference>
<comment type="catalytic activity">
    <reaction evidence="8">
        <text>a fatty acyl-[ACP] + malonyl-[ACP] + H(+) = a 3-oxoacyl-[ACP] + holo-[ACP] + CO2</text>
        <dbReference type="Rhea" id="RHEA:22836"/>
        <dbReference type="Rhea" id="RHEA-COMP:9623"/>
        <dbReference type="Rhea" id="RHEA-COMP:9685"/>
        <dbReference type="Rhea" id="RHEA-COMP:9916"/>
        <dbReference type="Rhea" id="RHEA-COMP:14125"/>
        <dbReference type="ChEBI" id="CHEBI:15378"/>
        <dbReference type="ChEBI" id="CHEBI:16526"/>
        <dbReference type="ChEBI" id="CHEBI:64479"/>
        <dbReference type="ChEBI" id="CHEBI:78449"/>
        <dbReference type="ChEBI" id="CHEBI:78776"/>
        <dbReference type="ChEBI" id="CHEBI:138651"/>
        <dbReference type="EC" id="2.3.1.41"/>
    </reaction>
</comment>
<evidence type="ECO:0000256" key="4">
    <source>
        <dbReference type="ARBA" id="ARBA00022832"/>
    </source>
</evidence>
<reference evidence="13" key="1">
    <citation type="submission" date="2023-04" db="EMBL/GenBank/DDBJ databases">
        <title>Ambrosiozyma monospora NBRC 1965.</title>
        <authorList>
            <person name="Ichikawa N."/>
            <person name="Sato H."/>
            <person name="Tonouchi N."/>
        </authorList>
    </citation>
    <scope>NUCLEOTIDE SEQUENCE</scope>
    <source>
        <strain evidence="13">NBRC 1965</strain>
    </source>
</reference>
<evidence type="ECO:0000256" key="11">
    <source>
        <dbReference type="RuleBase" id="RU003694"/>
    </source>
</evidence>
<dbReference type="GO" id="GO:0005739">
    <property type="term" value="C:mitochondrion"/>
    <property type="evidence" value="ECO:0007669"/>
    <property type="project" value="TreeGrafter"/>
</dbReference>
<dbReference type="PANTHER" id="PTHR11712">
    <property type="entry name" value="POLYKETIDE SYNTHASE-RELATED"/>
    <property type="match status" value="1"/>
</dbReference>
<dbReference type="NCBIfam" id="NF005589">
    <property type="entry name" value="PRK07314.1"/>
    <property type="match status" value="1"/>
</dbReference>
<dbReference type="PROSITE" id="PS52004">
    <property type="entry name" value="KS3_2"/>
    <property type="match status" value="1"/>
</dbReference>
<evidence type="ECO:0000256" key="8">
    <source>
        <dbReference type="ARBA" id="ARBA00049541"/>
    </source>
</evidence>
<dbReference type="Pfam" id="PF02801">
    <property type="entry name" value="Ketoacyl-synt_C"/>
    <property type="match status" value="1"/>
</dbReference>
<comment type="similarity">
    <text evidence="1 9 11">Belongs to the thiolase-like superfamily. Beta-ketoacyl-ACP synthases family.</text>
</comment>
<protein>
    <recommendedName>
        <fullName evidence="9">3-oxoacyl-[acyl-carrier-protein] synthase</fullName>
    </recommendedName>
</protein>
<name>A0A9W6YVT9_AMBMO</name>
<evidence type="ECO:0000256" key="5">
    <source>
        <dbReference type="ARBA" id="ARBA00023098"/>
    </source>
</evidence>